<dbReference type="InterPro" id="IPR001227">
    <property type="entry name" value="Ac_transferase_dom_sf"/>
</dbReference>
<accession>A0ABX8BMI9</accession>
<dbReference type="Gene3D" id="1.10.1200.10">
    <property type="entry name" value="ACP-like"/>
    <property type="match status" value="1"/>
</dbReference>
<evidence type="ECO:0000313" key="12">
    <source>
        <dbReference type="Proteomes" id="UP000676079"/>
    </source>
</evidence>
<keyword evidence="3" id="KW-0808">Transferase</keyword>
<dbReference type="Gene3D" id="3.40.366.10">
    <property type="entry name" value="Malonyl-Coenzyme A Acyl Carrier Protein, domain 2"/>
    <property type="match status" value="1"/>
</dbReference>
<keyword evidence="1" id="KW-0596">Phosphopantetheine</keyword>
<gene>
    <name evidence="11" type="ORF">KGD84_24990</name>
</gene>
<dbReference type="InterPro" id="IPR049551">
    <property type="entry name" value="PKS_DH_C"/>
</dbReference>
<dbReference type="SMART" id="SM00826">
    <property type="entry name" value="PKS_DH"/>
    <property type="match status" value="1"/>
</dbReference>
<dbReference type="Pfam" id="PF14765">
    <property type="entry name" value="PS-DH"/>
    <property type="match status" value="1"/>
</dbReference>
<feature type="region of interest" description="C-terminal hotdog fold" evidence="6">
    <location>
        <begin position="1036"/>
        <end position="1173"/>
    </location>
</feature>
<dbReference type="SUPFAM" id="SSF53901">
    <property type="entry name" value="Thiolase-like"/>
    <property type="match status" value="1"/>
</dbReference>
<dbReference type="PROSITE" id="PS00012">
    <property type="entry name" value="PHOSPHOPANTETHEINE"/>
    <property type="match status" value="1"/>
</dbReference>
<dbReference type="InterPro" id="IPR057326">
    <property type="entry name" value="KR_dom"/>
</dbReference>
<dbReference type="InterPro" id="IPR014043">
    <property type="entry name" value="Acyl_transferase_dom"/>
</dbReference>
<dbReference type="Pfam" id="PF00550">
    <property type="entry name" value="PP-binding"/>
    <property type="match status" value="1"/>
</dbReference>
<dbReference type="InterPro" id="IPR013968">
    <property type="entry name" value="PKS_KR"/>
</dbReference>
<dbReference type="InterPro" id="IPR016036">
    <property type="entry name" value="Malonyl_transacylase_ACP-bd"/>
</dbReference>
<dbReference type="SUPFAM" id="SSF51735">
    <property type="entry name" value="NAD(P)-binding Rossmann-fold domains"/>
    <property type="match status" value="3"/>
</dbReference>
<protein>
    <submittedName>
        <fullName evidence="11">Type I polyketide synthase</fullName>
    </submittedName>
</protein>
<dbReference type="InterPro" id="IPR006162">
    <property type="entry name" value="Ppantetheine_attach_site"/>
</dbReference>
<evidence type="ECO:0000256" key="7">
    <source>
        <dbReference type="SAM" id="MobiDB-lite"/>
    </source>
</evidence>
<evidence type="ECO:0000259" key="10">
    <source>
        <dbReference type="PROSITE" id="PS52019"/>
    </source>
</evidence>
<dbReference type="InterPro" id="IPR032821">
    <property type="entry name" value="PKS_assoc"/>
</dbReference>
<evidence type="ECO:0000256" key="3">
    <source>
        <dbReference type="ARBA" id="ARBA00022679"/>
    </source>
</evidence>
<dbReference type="InterPro" id="IPR020841">
    <property type="entry name" value="PKS_Beta-ketoAc_synthase_dom"/>
</dbReference>
<evidence type="ECO:0000256" key="6">
    <source>
        <dbReference type="PROSITE-ProRule" id="PRU01363"/>
    </source>
</evidence>
<evidence type="ECO:0000259" key="9">
    <source>
        <dbReference type="PROSITE" id="PS52004"/>
    </source>
</evidence>
<dbReference type="Gene3D" id="3.40.47.10">
    <property type="match status" value="1"/>
</dbReference>
<dbReference type="InterPro" id="IPR014030">
    <property type="entry name" value="Ketoacyl_synth_N"/>
</dbReference>
<dbReference type="SMART" id="SM00823">
    <property type="entry name" value="PKS_PP"/>
    <property type="match status" value="1"/>
</dbReference>
<feature type="domain" description="Ketosynthase family 3 (KS3)" evidence="9">
    <location>
        <begin position="14"/>
        <end position="425"/>
    </location>
</feature>
<dbReference type="PANTHER" id="PTHR43775">
    <property type="entry name" value="FATTY ACID SYNTHASE"/>
    <property type="match status" value="1"/>
</dbReference>
<dbReference type="Pfam" id="PF02801">
    <property type="entry name" value="Ketoacyl-synt_C"/>
    <property type="match status" value="1"/>
</dbReference>
<dbReference type="Pfam" id="PF08240">
    <property type="entry name" value="ADH_N"/>
    <property type="match status" value="1"/>
</dbReference>
<feature type="region of interest" description="Disordered" evidence="7">
    <location>
        <begin position="876"/>
        <end position="898"/>
    </location>
</feature>
<dbReference type="InterPro" id="IPR016039">
    <property type="entry name" value="Thiolase-like"/>
</dbReference>
<dbReference type="InterPro" id="IPR020807">
    <property type="entry name" value="PKS_DH"/>
</dbReference>
<evidence type="ECO:0000256" key="4">
    <source>
        <dbReference type="ARBA" id="ARBA00023268"/>
    </source>
</evidence>
<dbReference type="EMBL" id="CP074133">
    <property type="protein sequence ID" value="QUX21623.1"/>
    <property type="molecule type" value="Genomic_DNA"/>
</dbReference>
<dbReference type="PROSITE" id="PS52004">
    <property type="entry name" value="KS3_2"/>
    <property type="match status" value="1"/>
</dbReference>
<dbReference type="InterPro" id="IPR049900">
    <property type="entry name" value="PKS_mFAS_DH"/>
</dbReference>
<dbReference type="Pfam" id="PF08659">
    <property type="entry name" value="KR"/>
    <property type="match status" value="1"/>
</dbReference>
<feature type="region of interest" description="Disordered" evidence="7">
    <location>
        <begin position="1929"/>
        <end position="1958"/>
    </location>
</feature>
<dbReference type="PROSITE" id="PS52019">
    <property type="entry name" value="PKS_MFAS_DH"/>
    <property type="match status" value="1"/>
</dbReference>
<dbReference type="SMART" id="SM00825">
    <property type="entry name" value="PKS_KS"/>
    <property type="match status" value="1"/>
</dbReference>
<dbReference type="PROSITE" id="PS50075">
    <property type="entry name" value="CARRIER"/>
    <property type="match status" value="1"/>
</dbReference>
<dbReference type="InterPro" id="IPR036736">
    <property type="entry name" value="ACP-like_sf"/>
</dbReference>
<dbReference type="SMART" id="SM00822">
    <property type="entry name" value="PKS_KR"/>
    <property type="match status" value="1"/>
</dbReference>
<feature type="domain" description="PKS/mFAS DH" evidence="10">
    <location>
        <begin position="900"/>
        <end position="1173"/>
    </location>
</feature>
<dbReference type="InterPro" id="IPR049552">
    <property type="entry name" value="PKS_DH_N"/>
</dbReference>
<keyword evidence="4" id="KW-0511">Multifunctional enzyme</keyword>
<dbReference type="Gene3D" id="3.90.180.10">
    <property type="entry name" value="Medium-chain alcohol dehydrogenases, catalytic domain"/>
    <property type="match status" value="1"/>
</dbReference>
<evidence type="ECO:0000259" key="8">
    <source>
        <dbReference type="PROSITE" id="PS50075"/>
    </source>
</evidence>
<dbReference type="Gene3D" id="3.10.129.110">
    <property type="entry name" value="Polyketide synthase dehydratase"/>
    <property type="match status" value="1"/>
</dbReference>
<proteinExistence type="predicted"/>
<dbReference type="InterPro" id="IPR020806">
    <property type="entry name" value="PKS_PP-bd"/>
</dbReference>
<dbReference type="Pfam" id="PF21089">
    <property type="entry name" value="PKS_DH_N"/>
    <property type="match status" value="1"/>
</dbReference>
<dbReference type="InterPro" id="IPR050091">
    <property type="entry name" value="PKS_NRPS_Biosynth_Enz"/>
</dbReference>
<dbReference type="SUPFAM" id="SSF55048">
    <property type="entry name" value="Probable ACP-binding domain of malonyl-CoA ACP transacylase"/>
    <property type="match status" value="1"/>
</dbReference>
<keyword evidence="12" id="KW-1185">Reference proteome</keyword>
<dbReference type="SUPFAM" id="SSF50129">
    <property type="entry name" value="GroES-like"/>
    <property type="match status" value="1"/>
</dbReference>
<feature type="region of interest" description="N-terminal hotdog fold" evidence="6">
    <location>
        <begin position="900"/>
        <end position="1024"/>
    </location>
</feature>
<dbReference type="SUPFAM" id="SSF47336">
    <property type="entry name" value="ACP-like"/>
    <property type="match status" value="1"/>
</dbReference>
<feature type="compositionally biased region" description="Acidic residues" evidence="7">
    <location>
        <begin position="2071"/>
        <end position="2080"/>
    </location>
</feature>
<dbReference type="Pfam" id="PF00109">
    <property type="entry name" value="ketoacyl-synt"/>
    <property type="match status" value="1"/>
</dbReference>
<dbReference type="InterPro" id="IPR016035">
    <property type="entry name" value="Acyl_Trfase/lysoPLipase"/>
</dbReference>
<dbReference type="InterPro" id="IPR009081">
    <property type="entry name" value="PP-bd_ACP"/>
</dbReference>
<evidence type="ECO:0000313" key="11">
    <source>
        <dbReference type="EMBL" id="QUX21623.1"/>
    </source>
</evidence>
<evidence type="ECO:0000256" key="2">
    <source>
        <dbReference type="ARBA" id="ARBA00022553"/>
    </source>
</evidence>
<dbReference type="SUPFAM" id="SSF52151">
    <property type="entry name" value="FabD/lysophospholipase-like"/>
    <property type="match status" value="1"/>
</dbReference>
<dbReference type="Gene3D" id="3.30.70.3290">
    <property type="match status" value="1"/>
</dbReference>
<sequence>MSGGSAGAPTPVPWEPIAIVGISCRLPGAPDPDSFWRLLSEGREAIVPPPDRLGPAPAERGPGWGGYLDDVFGFDAEFFGISPREAEAMDPQQRLMLELSREAVEHARIAPGSLRGTRVGVFVGAIAADHALLYDRAGRDALTRHSLTGTHRSLIAHRVSHTLGLRGPSMTLDAGQASSLVSVHSAVQSLRSGESDAALAGGVSLILVPEGTEAVSRFGGLSPQARCHTFDARADGYVRGEGGAVVMLKPLARALADGDRIHALVHGGAVNHSGGGGFLTRPTPEGQAEVIRAALEDAGQRPDRVGHVELHGTGTPVGDPVEARALGEVFAPGRTDPLRVGSAKTNVGHLEGAAGIVGFVKTVLALEHRTLPPSLNFSEPHPDIDLEALHLSVQTADEPWPAHAPLAGVSAFAMGGANCHLVLGPAPLPEPGAAEHRSTAGPRVLDPVPWVLSARSQAALREQASALHAHVSSRTGTRPQDVGFSLATTRDVFEHRAVVFASDEGGAGELETVLHDGRSGFEADTAGPVLVFPGQGGQWAGMGRGLLSGDGVLARAFARRIRQCERALAPHVDWSLTAVLRGDPEAPGLVGPGAGAEVVQPALWAVMVSLARAWEVLGVRPAAVVGHSQGELAAACVAGALSLEEAARVVALRSRALRELAGSGAMASLGVAEAEARVLTEDLPDLYVAAVNGPHAVVVSGDPESVREAVRRCTDKGLHGALVDVDYASHSVHVERVRATLFSQLGTVRWRRPRVPFYSTLTGGAPGADPLPLDAAYWYTGLREPVRFAAAVAALADAGHRTFLEVGPHPVLSHGIRSTLVDRNVQGRVLETLRRGEDDEARLLTAAARAFTAGIDIDWAVLFEGTDARRTDLPTYPFQRERFGPPPAPAPSPAVEDTAENGTGAWLDPGVELVDGRTVFTARLDPAGLPWLRDHRLFGRAVLPAAALAALVQDAGATVGAGVVSDLLLEEPLVLPGGDREVEAQVTVGAADDRGDREVTVHTRGSRAWIRHARGHLAADGPEGARAAVATTEATSADTDPDEAYTRLAEQGRVYGPRLRGLRQVFHRKDTLLARVAVPREAGPSPAGLHPVLLESALHTALLYGPGTDGPLLTPVSWRGLRVREDADPVEVSVELERLGPDRYRVIAQDTGGVPVLSVDEVTLAPIQAQPLPPAPGDEPELYRLSWQPVPAPGPLGAVPLDLPSLDTLDRDGPVPEVVYAELPARAVYADHGAVPEAVREGLATALASVRRWLGDARFAHARLALVTWRAVVTGPDDRVSGLAAAPVWGLLRSVQREFPGRLVLVDSDGSENSHRVLPGAVRSGHPQSALRAGQVLVPRLVRAVDGRHPVPPAASWRLGTREPGALHDLAFLEVPVVRPGTGQVRVAVRAAGTTHRDVAVGLGLRDDRTGAGMGIEGAGVVVEVGPGVEGLSVGDRVAGVFTGAFGPMALADHRCLVPIPDTWDFAEAAAVPVAFLTAYHALVNVAAVRPGESVLVHSAAGGVGMAAVQLAHHMGAKVFGTASPHKWPALREIGLPEERLASSRDPGFEHTLRRANGGRGLDVVLNSLTGELADASLRLLRSPADGAGPGGRFVELGAEDARSESDVSADHPGRTYLTFDLLEVEPERIGQMLARVMELLATGVVRPIPVNVRDIRDAGEAFTALRRGDTVGRTVLSLPDPFPAGTTVLITGGTGALGHRLARHLVGAYGVGHLTLVGRRGAAAPGQDSRTAELRSLGAEVQVKACDAADRASLERLLAGLDRPLGAVVHTADVVDGAGILEGDPQRLEEVLRAKVDAAWNLHELTADRDLGSFLLFTSAGGVLGAPGRSHHAAAAVYSDALAHYRRERGLPAVSLAWGLWGDPEEGGPASDEATAGGVLRPMPPDRALAKFDAALYLDRDALVPALLDAHGPDLPLLHGLIPSARGRRRAVRDPRPPMVPVERTAPSRAPGSHALGPLIPGTLASLAAHEREKVLLAEVRARTAEVLGHSGTGGVPDDRAFRDLGLDSMGGVELRNRLARATGLDLPPTAVFDHPTPRALARFLAQIAAPLPAEAPPSDPARGETGDPAYDDIDDMGVDELLNLAMGSMHDSRPDGEQETADGYR</sequence>
<feature type="domain" description="Carrier" evidence="8">
    <location>
        <begin position="1972"/>
        <end position="2050"/>
    </location>
</feature>
<dbReference type="CDD" id="cd08956">
    <property type="entry name" value="KR_3_FAS_SDR_x"/>
    <property type="match status" value="1"/>
</dbReference>
<dbReference type="Pfam" id="PF13602">
    <property type="entry name" value="ADH_zinc_N_2"/>
    <property type="match status" value="1"/>
</dbReference>
<keyword evidence="5" id="KW-0012">Acyltransferase</keyword>
<evidence type="ECO:0000256" key="1">
    <source>
        <dbReference type="ARBA" id="ARBA00022450"/>
    </source>
</evidence>
<dbReference type="Pfam" id="PF00698">
    <property type="entry name" value="Acyl_transf_1"/>
    <property type="match status" value="1"/>
</dbReference>
<dbReference type="SMART" id="SM00827">
    <property type="entry name" value="PKS_AT"/>
    <property type="match status" value="1"/>
</dbReference>
<dbReference type="InterPro" id="IPR036291">
    <property type="entry name" value="NAD(P)-bd_dom_sf"/>
</dbReference>
<dbReference type="InterPro" id="IPR042104">
    <property type="entry name" value="PKS_dehydratase_sf"/>
</dbReference>
<feature type="region of interest" description="Disordered" evidence="7">
    <location>
        <begin position="2054"/>
        <end position="2107"/>
    </location>
</feature>
<dbReference type="InterPro" id="IPR011032">
    <property type="entry name" value="GroES-like_sf"/>
</dbReference>
<name>A0ABX8BMI9_9ACTN</name>
<evidence type="ECO:0000256" key="5">
    <source>
        <dbReference type="ARBA" id="ARBA00023315"/>
    </source>
</evidence>
<dbReference type="CDD" id="cd05195">
    <property type="entry name" value="enoyl_red"/>
    <property type="match status" value="1"/>
</dbReference>
<organism evidence="11 12">
    <name type="scientific">Nocardiopsis changdeensis</name>
    <dbReference type="NCBI Taxonomy" id="2831969"/>
    <lineage>
        <taxon>Bacteria</taxon>
        <taxon>Bacillati</taxon>
        <taxon>Actinomycetota</taxon>
        <taxon>Actinomycetes</taxon>
        <taxon>Streptosporangiales</taxon>
        <taxon>Nocardiopsidaceae</taxon>
        <taxon>Nocardiopsis</taxon>
    </lineage>
</organism>
<dbReference type="Proteomes" id="UP000676079">
    <property type="component" value="Chromosome"/>
</dbReference>
<dbReference type="Gene3D" id="3.40.50.720">
    <property type="entry name" value="NAD(P)-binding Rossmann-like Domain"/>
    <property type="match status" value="1"/>
</dbReference>
<keyword evidence="2" id="KW-0597">Phosphoprotein</keyword>
<dbReference type="Pfam" id="PF22953">
    <property type="entry name" value="SpnB_Rossmann"/>
    <property type="match status" value="1"/>
</dbReference>
<dbReference type="PANTHER" id="PTHR43775:SF51">
    <property type="entry name" value="INACTIVE PHENOLPHTHIOCEROL SYNTHESIS POLYKETIDE SYNTHASE TYPE I PKS1-RELATED"/>
    <property type="match status" value="1"/>
</dbReference>
<dbReference type="CDD" id="cd00833">
    <property type="entry name" value="PKS"/>
    <property type="match status" value="1"/>
</dbReference>
<dbReference type="InterPro" id="IPR014031">
    <property type="entry name" value="Ketoacyl_synth_C"/>
</dbReference>
<dbReference type="InterPro" id="IPR013154">
    <property type="entry name" value="ADH-like_N"/>
</dbReference>
<comment type="caution">
    <text evidence="6">Lacks conserved residue(s) required for the propagation of feature annotation.</text>
</comment>
<dbReference type="SMART" id="SM01294">
    <property type="entry name" value="PKS_PP_betabranch"/>
    <property type="match status" value="1"/>
</dbReference>
<dbReference type="Gene3D" id="3.40.50.11460">
    <property type="match status" value="1"/>
</dbReference>
<reference evidence="11 12" key="1">
    <citation type="submission" date="2021-05" db="EMBL/GenBank/DDBJ databases">
        <title>Direct Submission.</title>
        <authorList>
            <person name="Li K."/>
            <person name="Gao J."/>
        </authorList>
    </citation>
    <scope>NUCLEOTIDE SEQUENCE [LARGE SCALE GENOMIC DNA]</scope>
    <source>
        <strain evidence="11 12">Mg02</strain>
    </source>
</reference>
<dbReference type="InterPro" id="IPR020843">
    <property type="entry name" value="ER"/>
</dbReference>
<dbReference type="InterPro" id="IPR055123">
    <property type="entry name" value="SpnB-like_Rossmann"/>
</dbReference>
<dbReference type="Pfam" id="PF16197">
    <property type="entry name" value="KAsynt_C_assoc"/>
    <property type="match status" value="1"/>
</dbReference>
<dbReference type="SMART" id="SM00829">
    <property type="entry name" value="PKS_ER"/>
    <property type="match status" value="1"/>
</dbReference>
<feature type="compositionally biased region" description="Basic and acidic residues" evidence="7">
    <location>
        <begin position="2092"/>
        <end position="2107"/>
    </location>
</feature>